<proteinExistence type="predicted"/>
<dbReference type="RefSeq" id="XP_003062055.1">
    <property type="nucleotide sequence ID" value="XM_003062009.1"/>
</dbReference>
<organism evidence="2">
    <name type="scientific">Micromonas pusilla (strain CCMP1545)</name>
    <name type="common">Picoplanktonic green alga</name>
    <dbReference type="NCBI Taxonomy" id="564608"/>
    <lineage>
        <taxon>Eukaryota</taxon>
        <taxon>Viridiplantae</taxon>
        <taxon>Chlorophyta</taxon>
        <taxon>Mamiellophyceae</taxon>
        <taxon>Mamiellales</taxon>
        <taxon>Mamiellaceae</taxon>
        <taxon>Micromonas</taxon>
    </lineage>
</organism>
<dbReference type="GeneID" id="9687495"/>
<dbReference type="EMBL" id="GG663745">
    <property type="protein sequence ID" value="EEH53767.1"/>
    <property type="molecule type" value="Genomic_DNA"/>
</dbReference>
<keyword evidence="2" id="KW-1185">Reference proteome</keyword>
<evidence type="ECO:0000313" key="2">
    <source>
        <dbReference type="Proteomes" id="UP000001876"/>
    </source>
</evidence>
<dbReference type="Proteomes" id="UP000001876">
    <property type="component" value="Unassembled WGS sequence"/>
</dbReference>
<name>C1N2A6_MICPC</name>
<dbReference type="AlphaFoldDB" id="C1N2A6"/>
<accession>C1N2A6</accession>
<dbReference type="KEGG" id="mpp:MICPUCDRAFT_51911"/>
<sequence length="147" mass="15221">MDTEDAGPPGLDDAAEERTSNALWRMADALVDDDAVPAAAAAAAAGDADSAGAVAAAVAAAVAKALSRLPADHLDRLFPAGSLETLNHDVTETLRAIVRALNDEYAVRKETVGKRAGVAAQSFAYSKVRSIAHWSPYDPVRVVNADP</sequence>
<gene>
    <name evidence="1" type="ORF">MICPUCDRAFT_51911</name>
</gene>
<protein>
    <submittedName>
        <fullName evidence="1">Predicted protein</fullName>
    </submittedName>
</protein>
<reference evidence="1 2" key="1">
    <citation type="journal article" date="2009" name="Science">
        <title>Green evolution and dynamic adaptations revealed by genomes of the marine picoeukaryotes Micromonas.</title>
        <authorList>
            <person name="Worden A.Z."/>
            <person name="Lee J.H."/>
            <person name="Mock T."/>
            <person name="Rouze P."/>
            <person name="Simmons M.P."/>
            <person name="Aerts A.L."/>
            <person name="Allen A.E."/>
            <person name="Cuvelier M.L."/>
            <person name="Derelle E."/>
            <person name="Everett M.V."/>
            <person name="Foulon E."/>
            <person name="Grimwood J."/>
            <person name="Gundlach H."/>
            <person name="Henrissat B."/>
            <person name="Napoli C."/>
            <person name="McDonald S.M."/>
            <person name="Parker M.S."/>
            <person name="Rombauts S."/>
            <person name="Salamov A."/>
            <person name="Von Dassow P."/>
            <person name="Badger J.H."/>
            <person name="Coutinho P.M."/>
            <person name="Demir E."/>
            <person name="Dubchak I."/>
            <person name="Gentemann C."/>
            <person name="Eikrem W."/>
            <person name="Gready J.E."/>
            <person name="John U."/>
            <person name="Lanier W."/>
            <person name="Lindquist E.A."/>
            <person name="Lucas S."/>
            <person name="Mayer K.F."/>
            <person name="Moreau H."/>
            <person name="Not F."/>
            <person name="Otillar R."/>
            <person name="Panaud O."/>
            <person name="Pangilinan J."/>
            <person name="Paulsen I."/>
            <person name="Piegu B."/>
            <person name="Poliakov A."/>
            <person name="Robbens S."/>
            <person name="Schmutz J."/>
            <person name="Toulza E."/>
            <person name="Wyss T."/>
            <person name="Zelensky A."/>
            <person name="Zhou K."/>
            <person name="Armbrust E.V."/>
            <person name="Bhattacharya D."/>
            <person name="Goodenough U.W."/>
            <person name="Van de Peer Y."/>
            <person name="Grigoriev I.V."/>
        </authorList>
    </citation>
    <scope>NUCLEOTIDE SEQUENCE [LARGE SCALE GENOMIC DNA]</scope>
    <source>
        <strain evidence="1 2">CCMP1545</strain>
    </source>
</reference>
<evidence type="ECO:0000313" key="1">
    <source>
        <dbReference type="EMBL" id="EEH53767.1"/>
    </source>
</evidence>
<dbReference type="OrthoDB" id="28868at2759"/>